<evidence type="ECO:0008006" key="3">
    <source>
        <dbReference type="Google" id="ProtNLM"/>
    </source>
</evidence>
<dbReference type="InterPro" id="IPR021791">
    <property type="entry name" value="Phage_TAC_11"/>
</dbReference>
<sequence length="113" mass="11936">MANEAITTTRFFGDGDHAFALPPERVAELERKAGAGVGAISRRMFAGDFTALELRETVRIGLIGGGSTPEDAAVLVSLYVDGRPLSEVHPLATAILEALWWGPAKTEADDGQA</sequence>
<dbReference type="Pfam" id="PF11836">
    <property type="entry name" value="Phage_TAC_11"/>
    <property type="match status" value="1"/>
</dbReference>
<protein>
    <recommendedName>
        <fullName evidence="3">Gene transfer agent family protein</fullName>
    </recommendedName>
</protein>
<dbReference type="AlphaFoldDB" id="A0A9W6JGC1"/>
<dbReference type="RefSeq" id="WP_271204583.1">
    <property type="nucleotide sequence ID" value="NZ_BSFK01000010.1"/>
</dbReference>
<keyword evidence="2" id="KW-1185">Reference proteome</keyword>
<organism evidence="1 2">
    <name type="scientific">Methylopila jiangsuensis</name>
    <dbReference type="NCBI Taxonomy" id="586230"/>
    <lineage>
        <taxon>Bacteria</taxon>
        <taxon>Pseudomonadati</taxon>
        <taxon>Pseudomonadota</taxon>
        <taxon>Alphaproteobacteria</taxon>
        <taxon>Hyphomicrobiales</taxon>
        <taxon>Methylopilaceae</taxon>
        <taxon>Methylopila</taxon>
    </lineage>
</organism>
<comment type="caution">
    <text evidence="1">The sequence shown here is derived from an EMBL/GenBank/DDBJ whole genome shotgun (WGS) entry which is preliminary data.</text>
</comment>
<proteinExistence type="predicted"/>
<gene>
    <name evidence="1" type="ORF">GCM10008171_19660</name>
</gene>
<dbReference type="EMBL" id="BSFK01000010">
    <property type="protein sequence ID" value="GLK76712.1"/>
    <property type="molecule type" value="Genomic_DNA"/>
</dbReference>
<evidence type="ECO:0000313" key="2">
    <source>
        <dbReference type="Proteomes" id="UP001143364"/>
    </source>
</evidence>
<reference evidence="1" key="1">
    <citation type="journal article" date="2014" name="Int. J. Syst. Evol. Microbiol.">
        <title>Complete genome sequence of Corynebacterium casei LMG S-19264T (=DSM 44701T), isolated from a smear-ripened cheese.</title>
        <authorList>
            <consortium name="US DOE Joint Genome Institute (JGI-PGF)"/>
            <person name="Walter F."/>
            <person name="Albersmeier A."/>
            <person name="Kalinowski J."/>
            <person name="Ruckert C."/>
        </authorList>
    </citation>
    <scope>NUCLEOTIDE SEQUENCE</scope>
    <source>
        <strain evidence="1">VKM B-2555</strain>
    </source>
</reference>
<reference evidence="1" key="2">
    <citation type="submission" date="2023-01" db="EMBL/GenBank/DDBJ databases">
        <authorList>
            <person name="Sun Q."/>
            <person name="Evtushenko L."/>
        </authorList>
    </citation>
    <scope>NUCLEOTIDE SEQUENCE</scope>
    <source>
        <strain evidence="1">VKM B-2555</strain>
    </source>
</reference>
<evidence type="ECO:0000313" key="1">
    <source>
        <dbReference type="EMBL" id="GLK76712.1"/>
    </source>
</evidence>
<dbReference type="Proteomes" id="UP001143364">
    <property type="component" value="Unassembled WGS sequence"/>
</dbReference>
<name>A0A9W6JGC1_9HYPH</name>
<accession>A0A9W6JGC1</accession>